<feature type="transmembrane region" description="Helical" evidence="1">
    <location>
        <begin position="379"/>
        <end position="401"/>
    </location>
</feature>
<reference evidence="2 3" key="1">
    <citation type="submission" date="2021-02" db="EMBL/GenBank/DDBJ databases">
        <title>Alicyclobacillus curvatus sp. nov. and Alicyclobacillus mengziensis sp. nov., two acidophilic bacteria isolated from acid mine drainage.</title>
        <authorList>
            <person name="Huang Y."/>
        </authorList>
    </citation>
    <scope>NUCLEOTIDE SEQUENCE [LARGE SCALE GENOMIC DNA]</scope>
    <source>
        <strain evidence="2 3">S30H14</strain>
    </source>
</reference>
<accession>A0A9X7Z4P1</accession>
<dbReference type="InterPro" id="IPR029062">
    <property type="entry name" value="Class_I_gatase-like"/>
</dbReference>
<evidence type="ECO:0000313" key="3">
    <source>
        <dbReference type="Proteomes" id="UP000663505"/>
    </source>
</evidence>
<dbReference type="Gene3D" id="3.40.50.880">
    <property type="match status" value="1"/>
</dbReference>
<keyword evidence="1" id="KW-0812">Transmembrane</keyword>
<sequence length="675" mass="71752">MKRKLTWQGPFRNKYHGRARYGRFMAYLLALITFMATVLYGAPYSQVQAASGPRMSAVVGLNGFYDRYGWVPVELRFDNVSLTASAVVSVQVNAAFDATRNAAGALEWSVPLERGRVTTREISVPGWVVYSNAVVDCLVNNEVVAQTRLSGNELGKVAFVGVLSGRAEAAQFLTGSTDGAGGLPVLPMTFGANSLPTNANLLQSLTAVVASPDELADMNTAHREGLLEWVKLGGLLLVTGTSPSPPAWEARILPLLAGPSHNAPGALFAHFAGTASAPPKPVGVSVAGARSEAHVWAGNGTTPLIAALSVGRGTVVQTAFTPTESSLISWSNNTSLWTQLLGRATDQPQSALPPKLTAQPLDSLASASAVLAPLRVPSLPFWAVIFVVYAAFVGPILFIVLRRFRVEPWAWIVLPLISLLTTLGMYSFGVKERPQGLLTEGVGVFDLVGDGTAEGYGVRSFMSPSISPVDVSSSGQMMVLPLSQSDIHSLNSATVYHGTFTVVHYPQVGRWTVHDVISSGAVLNQGQVDLQLWSTSKHLSGIVRNDTPYELHDVALCWNGKLVEVGDMTPGTVITIGKTTVVASASGSYLTAYSAYNHDLTRGIGRSLSNFVAETNLMHGSTDTTDVMMIATTTDRTPGLASVVSDLRTSSDHSLVLVREFGKVTIYPSIGVTIQ</sequence>
<feature type="transmembrane region" description="Helical" evidence="1">
    <location>
        <begin position="408"/>
        <end position="428"/>
    </location>
</feature>
<keyword evidence="1" id="KW-0472">Membrane</keyword>
<dbReference type="Proteomes" id="UP000663505">
    <property type="component" value="Chromosome"/>
</dbReference>
<name>A0A9X7Z4P1_9BACL</name>
<organism evidence="2 3">
    <name type="scientific">Alicyclobacillus mengziensis</name>
    <dbReference type="NCBI Taxonomy" id="2931921"/>
    <lineage>
        <taxon>Bacteria</taxon>
        <taxon>Bacillati</taxon>
        <taxon>Bacillota</taxon>
        <taxon>Bacilli</taxon>
        <taxon>Bacillales</taxon>
        <taxon>Alicyclobacillaceae</taxon>
        <taxon>Alicyclobacillus</taxon>
    </lineage>
</organism>
<evidence type="ECO:0000313" key="2">
    <source>
        <dbReference type="EMBL" id="QSO46159.1"/>
    </source>
</evidence>
<evidence type="ECO:0000256" key="1">
    <source>
        <dbReference type="SAM" id="Phobius"/>
    </source>
</evidence>
<protein>
    <submittedName>
        <fullName evidence="2">Uncharacterized protein</fullName>
    </submittedName>
</protein>
<dbReference type="SUPFAM" id="SSF52317">
    <property type="entry name" value="Class I glutamine amidotransferase-like"/>
    <property type="match status" value="1"/>
</dbReference>
<proteinExistence type="predicted"/>
<dbReference type="RefSeq" id="WP_206655529.1">
    <property type="nucleotide sequence ID" value="NZ_CP071182.1"/>
</dbReference>
<dbReference type="AlphaFoldDB" id="A0A9X7Z4P1"/>
<dbReference type="EMBL" id="CP071182">
    <property type="protein sequence ID" value="QSO46159.1"/>
    <property type="molecule type" value="Genomic_DNA"/>
</dbReference>
<gene>
    <name evidence="2" type="ORF">JZ786_16795</name>
</gene>
<feature type="transmembrane region" description="Helical" evidence="1">
    <location>
        <begin position="21"/>
        <end position="42"/>
    </location>
</feature>
<dbReference type="KEGG" id="afx:JZ786_16795"/>
<keyword evidence="3" id="KW-1185">Reference proteome</keyword>
<keyword evidence="1" id="KW-1133">Transmembrane helix</keyword>